<protein>
    <submittedName>
        <fullName evidence="1">Uncharacterized protein</fullName>
    </submittedName>
</protein>
<proteinExistence type="predicted"/>
<dbReference type="RefSeq" id="XP_025345029.1">
    <property type="nucleotide sequence ID" value="XM_025489182.1"/>
</dbReference>
<organism evidence="1 2">
    <name type="scientific">Pseudomicrostroma glucosiphilum</name>
    <dbReference type="NCBI Taxonomy" id="1684307"/>
    <lineage>
        <taxon>Eukaryota</taxon>
        <taxon>Fungi</taxon>
        <taxon>Dikarya</taxon>
        <taxon>Basidiomycota</taxon>
        <taxon>Ustilaginomycotina</taxon>
        <taxon>Exobasidiomycetes</taxon>
        <taxon>Microstromatales</taxon>
        <taxon>Microstromatales incertae sedis</taxon>
        <taxon>Pseudomicrostroma</taxon>
    </lineage>
</organism>
<sequence>MKFDGTNHQLWERKVHTALARAGLLYYALDLRPLPDRTHNVKVTQDLKAVAIIEKQLSDKILIELPSYASRLAGALNYDNYKTLSSTLLDDITDKYKGPSRAKAAKHLASGTQAGQPLEAYFNRMWFSWKEAGGEAVMTKGRFREAVRKGMDSNTMLQAVGFWSDKEDDAGGVAPAEVHALVEEF</sequence>
<dbReference type="Proteomes" id="UP000245942">
    <property type="component" value="Unassembled WGS sequence"/>
</dbReference>
<gene>
    <name evidence="1" type="ORF">BCV69DRAFT_125641</name>
</gene>
<keyword evidence="2" id="KW-1185">Reference proteome</keyword>
<dbReference type="AlphaFoldDB" id="A0A316TWP7"/>
<dbReference type="EMBL" id="KZ819340">
    <property type="protein sequence ID" value="PWN17869.1"/>
    <property type="molecule type" value="Genomic_DNA"/>
</dbReference>
<reference evidence="1 2" key="1">
    <citation type="journal article" date="2018" name="Mol. Biol. Evol.">
        <title>Broad Genomic Sampling Reveals a Smut Pathogenic Ancestry of the Fungal Clade Ustilaginomycotina.</title>
        <authorList>
            <person name="Kijpornyongpan T."/>
            <person name="Mondo S.J."/>
            <person name="Barry K."/>
            <person name="Sandor L."/>
            <person name="Lee J."/>
            <person name="Lipzen A."/>
            <person name="Pangilinan J."/>
            <person name="LaButti K."/>
            <person name="Hainaut M."/>
            <person name="Henrissat B."/>
            <person name="Grigoriev I.V."/>
            <person name="Spatafora J.W."/>
            <person name="Aime M.C."/>
        </authorList>
    </citation>
    <scope>NUCLEOTIDE SEQUENCE [LARGE SCALE GENOMIC DNA]</scope>
    <source>
        <strain evidence="1 2">MCA 4718</strain>
    </source>
</reference>
<name>A0A316TWP7_9BASI</name>
<accession>A0A316TWP7</accession>
<evidence type="ECO:0000313" key="1">
    <source>
        <dbReference type="EMBL" id="PWN17869.1"/>
    </source>
</evidence>
<evidence type="ECO:0000313" key="2">
    <source>
        <dbReference type="Proteomes" id="UP000245942"/>
    </source>
</evidence>
<dbReference type="GeneID" id="37010916"/>